<dbReference type="Pfam" id="PF12706">
    <property type="entry name" value="Lactamase_B_2"/>
    <property type="match status" value="1"/>
</dbReference>
<evidence type="ECO:0000256" key="5">
    <source>
        <dbReference type="ARBA" id="ARBA00022694"/>
    </source>
</evidence>
<evidence type="ECO:0000256" key="8">
    <source>
        <dbReference type="ARBA" id="ARBA00022759"/>
    </source>
</evidence>
<comment type="catalytic activity">
    <reaction evidence="1">
        <text>Endonucleolytic cleavage of RNA, removing extra 3' nucleotides from tRNA precursor, generating 3' termini of tRNAs. A 3'-hydroxy group is left at the tRNA terminus and a 5'-phosphoryl group is left at the trailer molecule.</text>
        <dbReference type="EC" id="3.1.26.11"/>
    </reaction>
</comment>
<evidence type="ECO:0000256" key="9">
    <source>
        <dbReference type="ARBA" id="ARBA00022801"/>
    </source>
</evidence>
<dbReference type="InterPro" id="IPR036866">
    <property type="entry name" value="RibonucZ/Hydroxyglut_hydro"/>
</dbReference>
<protein>
    <recommendedName>
        <fullName evidence="4">ribonuclease Z</fullName>
        <ecNumber evidence="4">3.1.26.11</ecNumber>
    </recommendedName>
</protein>
<keyword evidence="7" id="KW-0479">Metal-binding</keyword>
<dbReference type="InterPro" id="IPR047151">
    <property type="entry name" value="RNZ2-like"/>
</dbReference>
<dbReference type="EC" id="3.1.26.11" evidence="4"/>
<dbReference type="InterPro" id="IPR001279">
    <property type="entry name" value="Metallo-B-lactamas"/>
</dbReference>
<evidence type="ECO:0000256" key="11">
    <source>
        <dbReference type="SAM" id="MobiDB-lite"/>
    </source>
</evidence>
<keyword evidence="10" id="KW-0862">Zinc</keyword>
<dbReference type="CDD" id="cd07718">
    <property type="entry name" value="RNaseZ_ELAC1_ELAC2-C-term-like_MBL-fold"/>
    <property type="match status" value="1"/>
</dbReference>
<evidence type="ECO:0000256" key="7">
    <source>
        <dbReference type="ARBA" id="ARBA00022723"/>
    </source>
</evidence>
<dbReference type="Gene3D" id="3.60.15.10">
    <property type="entry name" value="Ribonuclease Z/Hydroxyacylglutathione hydrolase-like"/>
    <property type="match status" value="2"/>
</dbReference>
<feature type="domain" description="Metallo-beta-lactamase" evidence="12">
    <location>
        <begin position="553"/>
        <end position="773"/>
    </location>
</feature>
<dbReference type="GO" id="GO:0005739">
    <property type="term" value="C:mitochondrion"/>
    <property type="evidence" value="ECO:0007669"/>
    <property type="project" value="TreeGrafter"/>
</dbReference>
<feature type="compositionally biased region" description="Low complexity" evidence="11">
    <location>
        <begin position="50"/>
        <end position="63"/>
    </location>
</feature>
<dbReference type="PANTHER" id="PTHR12553:SF49">
    <property type="entry name" value="ZINC PHOSPHODIESTERASE ELAC PROTEIN 2"/>
    <property type="match status" value="1"/>
</dbReference>
<name>A0A914W7Y5_9BILA</name>
<dbReference type="WBParaSite" id="PSAMB.scaffold3489size18071.g21637.t1">
    <property type="protein sequence ID" value="PSAMB.scaffold3489size18071.g21637.t1"/>
    <property type="gene ID" value="PSAMB.scaffold3489size18071.g21637"/>
</dbReference>
<dbReference type="SUPFAM" id="SSF56281">
    <property type="entry name" value="Metallo-hydrolase/oxidoreductase"/>
    <property type="match status" value="2"/>
</dbReference>
<keyword evidence="5" id="KW-0819">tRNA processing</keyword>
<feature type="region of interest" description="Disordered" evidence="11">
    <location>
        <begin position="839"/>
        <end position="858"/>
    </location>
</feature>
<keyword evidence="13" id="KW-1185">Reference proteome</keyword>
<accession>A0A914W7Y5</accession>
<keyword evidence="6" id="KW-0540">Nuclease</keyword>
<dbReference type="AlphaFoldDB" id="A0A914W7Y5"/>
<evidence type="ECO:0000256" key="4">
    <source>
        <dbReference type="ARBA" id="ARBA00012477"/>
    </source>
</evidence>
<dbReference type="GO" id="GO:1990180">
    <property type="term" value="P:mitochondrial tRNA 3'-end processing"/>
    <property type="evidence" value="ECO:0007669"/>
    <property type="project" value="TreeGrafter"/>
</dbReference>
<evidence type="ECO:0000256" key="3">
    <source>
        <dbReference type="ARBA" id="ARBA00007823"/>
    </source>
</evidence>
<proteinExistence type="inferred from homology"/>
<evidence type="ECO:0000259" key="12">
    <source>
        <dbReference type="Pfam" id="PF12706"/>
    </source>
</evidence>
<evidence type="ECO:0000256" key="6">
    <source>
        <dbReference type="ARBA" id="ARBA00022722"/>
    </source>
</evidence>
<evidence type="ECO:0000313" key="13">
    <source>
        <dbReference type="Proteomes" id="UP000887566"/>
    </source>
</evidence>
<dbReference type="GO" id="GO:0046872">
    <property type="term" value="F:metal ion binding"/>
    <property type="evidence" value="ECO:0007669"/>
    <property type="project" value="UniProtKB-KW"/>
</dbReference>
<reference evidence="14" key="1">
    <citation type="submission" date="2022-11" db="UniProtKB">
        <authorList>
            <consortium name="WormBaseParasite"/>
        </authorList>
    </citation>
    <scope>IDENTIFICATION</scope>
</reference>
<evidence type="ECO:0000256" key="1">
    <source>
        <dbReference type="ARBA" id="ARBA00000402"/>
    </source>
</evidence>
<dbReference type="Proteomes" id="UP000887566">
    <property type="component" value="Unplaced"/>
</dbReference>
<dbReference type="PANTHER" id="PTHR12553">
    <property type="entry name" value="ZINC PHOSPHODIESTERASE ELAC PROTEIN 2"/>
    <property type="match status" value="1"/>
</dbReference>
<evidence type="ECO:0000256" key="2">
    <source>
        <dbReference type="ARBA" id="ARBA00001947"/>
    </source>
</evidence>
<organism evidence="13 14">
    <name type="scientific">Plectus sambesii</name>
    <dbReference type="NCBI Taxonomy" id="2011161"/>
    <lineage>
        <taxon>Eukaryota</taxon>
        <taxon>Metazoa</taxon>
        <taxon>Ecdysozoa</taxon>
        <taxon>Nematoda</taxon>
        <taxon>Chromadorea</taxon>
        <taxon>Plectida</taxon>
        <taxon>Plectina</taxon>
        <taxon>Plectoidea</taxon>
        <taxon>Plectidae</taxon>
        <taxon>Plectus</taxon>
    </lineage>
</organism>
<dbReference type="GO" id="GO:0042781">
    <property type="term" value="F:3'-tRNA processing endoribonuclease activity"/>
    <property type="evidence" value="ECO:0007669"/>
    <property type="project" value="UniProtKB-EC"/>
</dbReference>
<evidence type="ECO:0000256" key="10">
    <source>
        <dbReference type="ARBA" id="ARBA00022833"/>
    </source>
</evidence>
<keyword evidence="9" id="KW-0378">Hydrolase</keyword>
<comment type="similarity">
    <text evidence="3">Belongs to the RNase Z family.</text>
</comment>
<keyword evidence="8" id="KW-0255">Endonuclease</keyword>
<evidence type="ECO:0000313" key="14">
    <source>
        <dbReference type="WBParaSite" id="PSAMB.scaffold3489size18071.g21637.t1"/>
    </source>
</evidence>
<feature type="region of interest" description="Disordered" evidence="11">
    <location>
        <begin position="46"/>
        <end position="65"/>
    </location>
</feature>
<comment type="cofactor">
    <cofactor evidence="2">
        <name>Zn(2+)</name>
        <dbReference type="ChEBI" id="CHEBI:29105"/>
    </cofactor>
</comment>
<sequence>MVPLYRKVLFLTKDVIPLAIVFNQSSRRTIAFCSLADPLGKYRSCDNRQPSTSSSSPLPFSPKSLKKCRDFNSQTSSVLRDLNGKSSGVQAKYSDKWSGSDNENLPSTTAVLEILSNGTDAVRPCVVLRTTSKVYFFDCPEGILKLLHGQILNDSRRVRPSDIFVTRSGFDHMGGVATFFLSSDFRREKMRLHGPPNIVRFLENFRGFMDEDGDERGHIKVEERTLESGKFEDETLIVHYLPLTKREKSSKDSLDRAKRRANREKVGNLVDLAYLVEFKKPRLFIDLNKCLALKVPKGLLNKLMLGLAVTLPNGRVVKPDDVCVSSNAGEELEPTFLVVNCPSPEHIGALSDSTALQRYKISNSSTGQSLFLKYVVHYTDEKVLRSREYEEWMMSFGTQTIHLIVNGSGPPLPHSEVSYHMQSQLNHLHADVFPILHCHGFEGTLPNVAPEAPPDRPKVIIAEPFMRFSLRSSVLLEEAPSKSIFKRDLAVQKLKKSPDFDRLYASFRKEADSLQVKETFPRLTVLGSSSSVATRYRNTSGYLLELNSDSCLIVDCGEGTYSQMLALFGLRRTNELLRNLQFLFISHGHYDHFSGIFSMILQHRKAFLATGEKPKPLRVLGPSCILPALNFFDHSIEPLTDFYTMTLTSNLRAANRRAADLWNRQGIVDIGSCIPEFDSMPIKRLLVVKVDHVRQAKGLILELADGKKIVFSGDSKPCGTLVKAGNGADLLVHEATLSDDLETYTNERFHSTMGQAVIVGEEMNAKRILLTHFSSRFGKCPLLPDYLDKKGNVGIAMDYMVVRWSELALLPKLIPLFRSIYSEDMNSYEMETAVKMQKAAKRSEKAKSSGKADIFGGT</sequence>